<dbReference type="EC" id="2.7.13.3" evidence="3"/>
<evidence type="ECO:0000313" key="17">
    <source>
        <dbReference type="EMBL" id="MCY9529536.1"/>
    </source>
</evidence>
<dbReference type="Gene3D" id="6.10.340.10">
    <property type="match status" value="1"/>
</dbReference>
<dbReference type="InterPro" id="IPR003660">
    <property type="entry name" value="HAMP_dom"/>
</dbReference>
<evidence type="ECO:0000256" key="2">
    <source>
        <dbReference type="ARBA" id="ARBA00004651"/>
    </source>
</evidence>
<dbReference type="Proteomes" id="UP001527090">
    <property type="component" value="Unassembled WGS sequence"/>
</dbReference>
<feature type="transmembrane region" description="Helical" evidence="14">
    <location>
        <begin position="20"/>
        <end position="37"/>
    </location>
</feature>
<dbReference type="GO" id="GO:0016301">
    <property type="term" value="F:kinase activity"/>
    <property type="evidence" value="ECO:0007669"/>
    <property type="project" value="UniProtKB-KW"/>
</dbReference>
<dbReference type="PROSITE" id="PS50885">
    <property type="entry name" value="HAMP"/>
    <property type="match status" value="1"/>
</dbReference>
<proteinExistence type="predicted"/>
<evidence type="ECO:0000256" key="1">
    <source>
        <dbReference type="ARBA" id="ARBA00000085"/>
    </source>
</evidence>
<dbReference type="Gene3D" id="1.10.287.130">
    <property type="match status" value="1"/>
</dbReference>
<dbReference type="SUPFAM" id="SSF47384">
    <property type="entry name" value="Homodimeric domain of signal transducing histidine kinase"/>
    <property type="match status" value="1"/>
</dbReference>
<dbReference type="InterPro" id="IPR036097">
    <property type="entry name" value="HisK_dim/P_sf"/>
</dbReference>
<dbReference type="InterPro" id="IPR008358">
    <property type="entry name" value="Sig_transdc_His_kin/Pase_MprB"/>
</dbReference>
<dbReference type="PANTHER" id="PTHR45528">
    <property type="entry name" value="SENSOR HISTIDINE KINASE CPXA"/>
    <property type="match status" value="1"/>
</dbReference>
<evidence type="ECO:0000313" key="18">
    <source>
        <dbReference type="Proteomes" id="UP001527090"/>
    </source>
</evidence>
<evidence type="ECO:0000256" key="14">
    <source>
        <dbReference type="SAM" id="Phobius"/>
    </source>
</evidence>
<evidence type="ECO:0000256" key="7">
    <source>
        <dbReference type="ARBA" id="ARBA00022692"/>
    </source>
</evidence>
<keyword evidence="4" id="KW-1003">Cell membrane</keyword>
<name>A0ABT4EB07_PAEAL</name>
<dbReference type="PANTHER" id="PTHR45528:SF1">
    <property type="entry name" value="SENSOR HISTIDINE KINASE CPXA"/>
    <property type="match status" value="1"/>
</dbReference>
<evidence type="ECO:0000256" key="4">
    <source>
        <dbReference type="ARBA" id="ARBA00022475"/>
    </source>
</evidence>
<evidence type="ECO:0000256" key="11">
    <source>
        <dbReference type="ARBA" id="ARBA00022989"/>
    </source>
</evidence>
<evidence type="ECO:0000259" key="16">
    <source>
        <dbReference type="PROSITE" id="PS50885"/>
    </source>
</evidence>
<keyword evidence="12" id="KW-0902">Two-component regulatory system</keyword>
<dbReference type="Pfam" id="PF00512">
    <property type="entry name" value="HisKA"/>
    <property type="match status" value="1"/>
</dbReference>
<dbReference type="Pfam" id="PF02518">
    <property type="entry name" value="HATPase_c"/>
    <property type="match status" value="1"/>
</dbReference>
<dbReference type="CDD" id="cd00082">
    <property type="entry name" value="HisKA"/>
    <property type="match status" value="1"/>
</dbReference>
<dbReference type="InterPro" id="IPR005467">
    <property type="entry name" value="His_kinase_dom"/>
</dbReference>
<dbReference type="SUPFAM" id="SSF55874">
    <property type="entry name" value="ATPase domain of HSP90 chaperone/DNA topoisomerase II/histidine kinase"/>
    <property type="match status" value="1"/>
</dbReference>
<dbReference type="RefSeq" id="WP_139170692.1">
    <property type="nucleotide sequence ID" value="NZ_JAMDLY010000009.1"/>
</dbReference>
<feature type="domain" description="HAMP" evidence="16">
    <location>
        <begin position="67"/>
        <end position="119"/>
    </location>
</feature>
<evidence type="ECO:0000256" key="8">
    <source>
        <dbReference type="ARBA" id="ARBA00022741"/>
    </source>
</evidence>
<organism evidence="17 18">
    <name type="scientific">Paenibacillus alvei</name>
    <name type="common">Bacillus alvei</name>
    <dbReference type="NCBI Taxonomy" id="44250"/>
    <lineage>
        <taxon>Bacteria</taxon>
        <taxon>Bacillati</taxon>
        <taxon>Bacillota</taxon>
        <taxon>Bacilli</taxon>
        <taxon>Bacillales</taxon>
        <taxon>Paenibacillaceae</taxon>
        <taxon>Paenibacillus</taxon>
    </lineage>
</organism>
<dbReference type="SMART" id="SM00304">
    <property type="entry name" value="HAMP"/>
    <property type="match status" value="1"/>
</dbReference>
<evidence type="ECO:0000256" key="6">
    <source>
        <dbReference type="ARBA" id="ARBA00022679"/>
    </source>
</evidence>
<dbReference type="EMBL" id="JAMDLY010000009">
    <property type="protein sequence ID" value="MCY9529536.1"/>
    <property type="molecule type" value="Genomic_DNA"/>
</dbReference>
<keyword evidence="6" id="KW-0808">Transferase</keyword>
<evidence type="ECO:0000259" key="15">
    <source>
        <dbReference type="PROSITE" id="PS50109"/>
    </source>
</evidence>
<dbReference type="InterPro" id="IPR050398">
    <property type="entry name" value="HssS/ArlS-like"/>
</dbReference>
<dbReference type="Pfam" id="PF00672">
    <property type="entry name" value="HAMP"/>
    <property type="match status" value="1"/>
</dbReference>
<comment type="caution">
    <text evidence="17">The sequence shown here is derived from an EMBL/GenBank/DDBJ whole genome shotgun (WGS) entry which is preliminary data.</text>
</comment>
<sequence>MNRRIWAMLHGKHNIRGRLFWFALLSLFCTFITMALMDTVSSYLIGHGVSPLVFLFLYLAYFFLFTRGLLQDLKRLTEGILSIAEGDLQSRVTLDRQDELGIIADSINHMAEQLQRMIEKERLTEQMKMELITNVSHDLRTPLTSLIGYLNLLQQEGAASKEEQLRYLHNACRKTEQLSQLINDLFEYTRLADNRVETERSRLDLSGLLRQLLVEFEPLAREASLTIQLVHASQRAIMIMADAELLVRAMDNLLMNAYKFSVRPGEITVRIWEQNYTVWLEIENWGQPITKEQEQRLFERFYKAEASRNDQHDSPGAGLGLSIAYHIARLHRGQLSMSHEEGKFTFRLELPLDSQ</sequence>
<keyword evidence="18" id="KW-1185">Reference proteome</keyword>
<evidence type="ECO:0000256" key="12">
    <source>
        <dbReference type="ARBA" id="ARBA00023012"/>
    </source>
</evidence>
<evidence type="ECO:0000256" key="10">
    <source>
        <dbReference type="ARBA" id="ARBA00022840"/>
    </source>
</evidence>
<evidence type="ECO:0000256" key="3">
    <source>
        <dbReference type="ARBA" id="ARBA00012438"/>
    </source>
</evidence>
<feature type="transmembrane region" description="Helical" evidence="14">
    <location>
        <begin position="43"/>
        <end position="65"/>
    </location>
</feature>
<comment type="catalytic activity">
    <reaction evidence="1">
        <text>ATP + protein L-histidine = ADP + protein N-phospho-L-histidine.</text>
        <dbReference type="EC" id="2.7.13.3"/>
    </reaction>
</comment>
<comment type="subcellular location">
    <subcellularLocation>
        <location evidence="2">Cell membrane</location>
        <topology evidence="2">Multi-pass membrane protein</topology>
    </subcellularLocation>
</comment>
<protein>
    <recommendedName>
        <fullName evidence="3">histidine kinase</fullName>
        <ecNumber evidence="3">2.7.13.3</ecNumber>
    </recommendedName>
</protein>
<reference evidence="17 18" key="1">
    <citation type="submission" date="2022-05" db="EMBL/GenBank/DDBJ databases">
        <title>Genome Sequencing of Bee-Associated Microbes.</title>
        <authorList>
            <person name="Dunlap C."/>
        </authorList>
    </citation>
    <scope>NUCLEOTIDE SEQUENCE [LARGE SCALE GENOMIC DNA]</scope>
    <source>
        <strain evidence="17 18">NRRL NRS-750</strain>
    </source>
</reference>
<feature type="domain" description="Histidine kinase" evidence="15">
    <location>
        <begin position="134"/>
        <end position="354"/>
    </location>
</feature>
<dbReference type="CDD" id="cd06225">
    <property type="entry name" value="HAMP"/>
    <property type="match status" value="1"/>
</dbReference>
<keyword evidence="5" id="KW-0597">Phosphoprotein</keyword>
<keyword evidence="8" id="KW-0547">Nucleotide-binding</keyword>
<dbReference type="InterPro" id="IPR003661">
    <property type="entry name" value="HisK_dim/P_dom"/>
</dbReference>
<evidence type="ECO:0000256" key="9">
    <source>
        <dbReference type="ARBA" id="ARBA00022777"/>
    </source>
</evidence>
<dbReference type="PRINTS" id="PR01780">
    <property type="entry name" value="LANTIREGPROT"/>
</dbReference>
<dbReference type="InterPro" id="IPR036890">
    <property type="entry name" value="HATPase_C_sf"/>
</dbReference>
<keyword evidence="10" id="KW-0067">ATP-binding</keyword>
<evidence type="ECO:0000256" key="5">
    <source>
        <dbReference type="ARBA" id="ARBA00022553"/>
    </source>
</evidence>
<keyword evidence="13 14" id="KW-0472">Membrane</keyword>
<dbReference type="SMART" id="SM00387">
    <property type="entry name" value="HATPase_c"/>
    <property type="match status" value="1"/>
</dbReference>
<keyword evidence="7 14" id="KW-0812">Transmembrane</keyword>
<accession>A0ABT4EB07</accession>
<keyword evidence="11 14" id="KW-1133">Transmembrane helix</keyword>
<dbReference type="InterPro" id="IPR003594">
    <property type="entry name" value="HATPase_dom"/>
</dbReference>
<dbReference type="Gene3D" id="3.30.565.10">
    <property type="entry name" value="Histidine kinase-like ATPase, C-terminal domain"/>
    <property type="match status" value="1"/>
</dbReference>
<gene>
    <name evidence="17" type="ORF">M5X04_09335</name>
</gene>
<keyword evidence="9 17" id="KW-0418">Kinase</keyword>
<dbReference type="PROSITE" id="PS50109">
    <property type="entry name" value="HIS_KIN"/>
    <property type="match status" value="1"/>
</dbReference>
<dbReference type="SUPFAM" id="SSF158472">
    <property type="entry name" value="HAMP domain-like"/>
    <property type="match status" value="1"/>
</dbReference>
<evidence type="ECO:0000256" key="13">
    <source>
        <dbReference type="ARBA" id="ARBA00023136"/>
    </source>
</evidence>
<dbReference type="SMART" id="SM00388">
    <property type="entry name" value="HisKA"/>
    <property type="match status" value="1"/>
</dbReference>